<gene>
    <name evidence="1" type="ORF">K493DRAFT_311850</name>
</gene>
<protein>
    <submittedName>
        <fullName evidence="1">Uncharacterized protein</fullName>
    </submittedName>
</protein>
<keyword evidence="2" id="KW-1185">Reference proteome</keyword>
<sequence>METTHPEELAQQLWRWAQNELGYKRVVNLSSTSEKTEFGEAELQPLCRNQWIPIFQHLLNHVSSRRKVQHVRNVLASHQGVEHGLQEHSGSSKSLALKQLLASRLGEEETLKGRNQEKRERCRKSITRLKDIEAKIRQAQFRMKQKRIQLSLKEHYITHLKRFQKISENYLNMIQQIVDREKHLEPKNHLDGIREICVGMSEMTREIIRKGESSNLEEVNQRLETLVDGTPPVEFLRYIMGAIKESYTELKQLGPAWVTELENTDIPNLDSMLERCHSEQMARFVEIEEMLNAIEDQKRSIGQKFTELDADIANTFTEDIGSLVSDLVKAKAEYQSAIVAQNAIQDALQTARDDESRFLEGSSDLEEQRREIQAVGREIDLKCLVLQTLARNNLRYRVNTVEQLQQFSGFSQEQIEPMKERFNGTVSRLKNFSINDCATYGNVSLSTEGTSTDGRSMNLTIHRINQDPFILKLKDILGCPSYMGAETFLSYLSTQMQDVWRMRTVKRHFATHNENFKSLWDYELEKLDCPSGLIDTTSEDGSLNILLTVRSLRDYAVAQGDQAAKEELARIESRLSQYPALIRTQKMLLQLAKERNALYNGEIGSIVEQNGRTLREYLHEWRKLVV</sequence>
<accession>A0A1Y1YYI5</accession>
<comment type="caution">
    <text evidence="1">The sequence shown here is derived from an EMBL/GenBank/DDBJ whole genome shotgun (WGS) entry which is preliminary data.</text>
</comment>
<proteinExistence type="predicted"/>
<dbReference type="GO" id="GO:0051225">
    <property type="term" value="P:spindle assembly"/>
    <property type="evidence" value="ECO:0007669"/>
    <property type="project" value="InterPro"/>
</dbReference>
<dbReference type="AlphaFoldDB" id="A0A1Y1YYI5"/>
<dbReference type="InParanoid" id="A0A1Y1YYI5"/>
<evidence type="ECO:0000313" key="1">
    <source>
        <dbReference type="EMBL" id="ORY03103.1"/>
    </source>
</evidence>
<organism evidence="1 2">
    <name type="scientific">Basidiobolus meristosporus CBS 931.73</name>
    <dbReference type="NCBI Taxonomy" id="1314790"/>
    <lineage>
        <taxon>Eukaryota</taxon>
        <taxon>Fungi</taxon>
        <taxon>Fungi incertae sedis</taxon>
        <taxon>Zoopagomycota</taxon>
        <taxon>Entomophthoromycotina</taxon>
        <taxon>Basidiobolomycetes</taxon>
        <taxon>Basidiobolales</taxon>
        <taxon>Basidiobolaceae</taxon>
        <taxon>Basidiobolus</taxon>
    </lineage>
</organism>
<reference evidence="1 2" key="1">
    <citation type="submission" date="2016-07" db="EMBL/GenBank/DDBJ databases">
        <title>Pervasive Adenine N6-methylation of Active Genes in Fungi.</title>
        <authorList>
            <consortium name="DOE Joint Genome Institute"/>
            <person name="Mondo S.J."/>
            <person name="Dannebaum R.O."/>
            <person name="Kuo R.C."/>
            <person name="Labutti K."/>
            <person name="Haridas S."/>
            <person name="Kuo A."/>
            <person name="Salamov A."/>
            <person name="Ahrendt S.R."/>
            <person name="Lipzen A."/>
            <person name="Sullivan W."/>
            <person name="Andreopoulos W.B."/>
            <person name="Clum A."/>
            <person name="Lindquist E."/>
            <person name="Daum C."/>
            <person name="Ramamoorthy G.K."/>
            <person name="Gryganskyi A."/>
            <person name="Culley D."/>
            <person name="Magnuson J.K."/>
            <person name="James T.Y."/>
            <person name="O'Malley M.A."/>
            <person name="Stajich J.E."/>
            <person name="Spatafora J.W."/>
            <person name="Visel A."/>
            <person name="Grigoriev I.V."/>
        </authorList>
    </citation>
    <scope>NUCLEOTIDE SEQUENCE [LARGE SCALE GENOMIC DNA]</scope>
    <source>
        <strain evidence="1 2">CBS 931.73</strain>
    </source>
</reference>
<name>A0A1Y1YYI5_9FUNG</name>
<dbReference type="Proteomes" id="UP000193498">
    <property type="component" value="Unassembled WGS sequence"/>
</dbReference>
<dbReference type="InterPro" id="IPR029131">
    <property type="entry name" value="HAUS5"/>
</dbReference>
<dbReference type="Pfam" id="PF14817">
    <property type="entry name" value="HAUS5"/>
    <property type="match status" value="1"/>
</dbReference>
<dbReference type="PROSITE" id="PS50890">
    <property type="entry name" value="PUA"/>
    <property type="match status" value="1"/>
</dbReference>
<dbReference type="OrthoDB" id="2019614at2759"/>
<dbReference type="GO" id="GO:0070652">
    <property type="term" value="C:HAUS complex"/>
    <property type="evidence" value="ECO:0007669"/>
    <property type="project" value="InterPro"/>
</dbReference>
<evidence type="ECO:0000313" key="2">
    <source>
        <dbReference type="Proteomes" id="UP000193498"/>
    </source>
</evidence>
<dbReference type="EMBL" id="MCFE01000050">
    <property type="protein sequence ID" value="ORY03103.1"/>
    <property type="molecule type" value="Genomic_DNA"/>
</dbReference>